<evidence type="ECO:0000313" key="2">
    <source>
        <dbReference type="Proteomes" id="UP000197138"/>
    </source>
</evidence>
<reference evidence="2" key="1">
    <citation type="journal article" date="2017" name="Plant J.">
        <title>The pomegranate (Punica granatum L.) genome and the genomics of punicalagin biosynthesis.</title>
        <authorList>
            <person name="Qin G."/>
            <person name="Xu C."/>
            <person name="Ming R."/>
            <person name="Tang H."/>
            <person name="Guyot R."/>
            <person name="Kramer E.M."/>
            <person name="Hu Y."/>
            <person name="Yi X."/>
            <person name="Qi Y."/>
            <person name="Xu X."/>
            <person name="Gao Z."/>
            <person name="Pan H."/>
            <person name="Jian J."/>
            <person name="Tian Y."/>
            <person name="Yue Z."/>
            <person name="Xu Y."/>
        </authorList>
    </citation>
    <scope>NUCLEOTIDE SEQUENCE [LARGE SCALE GENOMIC DNA]</scope>
    <source>
        <strain evidence="2">cv. Dabenzi</strain>
    </source>
</reference>
<gene>
    <name evidence="1" type="ORF">CDL15_Pgr018846</name>
</gene>
<name>A0A218VUP6_PUNGR</name>
<proteinExistence type="predicted"/>
<comment type="caution">
    <text evidence="1">The sequence shown here is derived from an EMBL/GenBank/DDBJ whole genome shotgun (WGS) entry which is preliminary data.</text>
</comment>
<evidence type="ECO:0000313" key="1">
    <source>
        <dbReference type="EMBL" id="OWM64274.1"/>
    </source>
</evidence>
<sequence>MFSPLRCYSHGIFRLHQGYPLPDRSKANNQNSIFVTSHLDKIQTRLSYKLRSFPTTFCGLLRVKGLQRVKDRQVNSMKGQELHQSQSWA</sequence>
<protein>
    <submittedName>
        <fullName evidence="1">Uncharacterized protein</fullName>
    </submittedName>
</protein>
<dbReference type="AlphaFoldDB" id="A0A218VUP6"/>
<accession>A0A218VUP6</accession>
<organism evidence="1 2">
    <name type="scientific">Punica granatum</name>
    <name type="common">Pomegranate</name>
    <dbReference type="NCBI Taxonomy" id="22663"/>
    <lineage>
        <taxon>Eukaryota</taxon>
        <taxon>Viridiplantae</taxon>
        <taxon>Streptophyta</taxon>
        <taxon>Embryophyta</taxon>
        <taxon>Tracheophyta</taxon>
        <taxon>Spermatophyta</taxon>
        <taxon>Magnoliopsida</taxon>
        <taxon>eudicotyledons</taxon>
        <taxon>Gunneridae</taxon>
        <taxon>Pentapetalae</taxon>
        <taxon>rosids</taxon>
        <taxon>malvids</taxon>
        <taxon>Myrtales</taxon>
        <taxon>Lythraceae</taxon>
        <taxon>Punica</taxon>
    </lineage>
</organism>
<dbReference type="EMBL" id="MTKT01005815">
    <property type="protein sequence ID" value="OWM64274.1"/>
    <property type="molecule type" value="Genomic_DNA"/>
</dbReference>
<dbReference type="Proteomes" id="UP000197138">
    <property type="component" value="Unassembled WGS sequence"/>
</dbReference>